<name>A0A833QY28_9POAL</name>
<reference evidence="2" key="1">
    <citation type="submission" date="2020-01" db="EMBL/GenBank/DDBJ databases">
        <title>Genome sequence of Kobresia littledalei, the first chromosome-level genome in the family Cyperaceae.</title>
        <authorList>
            <person name="Qu G."/>
        </authorList>
    </citation>
    <scope>NUCLEOTIDE SEQUENCE</scope>
    <source>
        <strain evidence="2">C.B.Clarke</strain>
        <tissue evidence="2">Leaf</tissue>
    </source>
</reference>
<feature type="signal peptide" evidence="1">
    <location>
        <begin position="1"/>
        <end position="15"/>
    </location>
</feature>
<dbReference type="PANTHER" id="PTHR13833">
    <property type="match status" value="1"/>
</dbReference>
<sequence length="169" mass="18223">MASLLLGSLLMVALAINPASSKLVLEEGYTVSTVIDFNKFSSPPANRVHPYAIVPLLSSRDLVLLDSTGSTFYTLSFPSSEDKEAEIKHLSGNDKAEFLDGDAKVSSFNKPKSFAVDEAGNVYVADRMNYVIRKINRSGFTTTIAGGYSRKIGITDGPAQNASFANDFE</sequence>
<proteinExistence type="predicted"/>
<dbReference type="AlphaFoldDB" id="A0A833QY28"/>
<evidence type="ECO:0000313" key="2">
    <source>
        <dbReference type="EMBL" id="KAF3329686.1"/>
    </source>
</evidence>
<evidence type="ECO:0000313" key="3">
    <source>
        <dbReference type="Proteomes" id="UP000623129"/>
    </source>
</evidence>
<dbReference type="Proteomes" id="UP000623129">
    <property type="component" value="Unassembled WGS sequence"/>
</dbReference>
<gene>
    <name evidence="2" type="ORF">FCM35_KLT05017</name>
</gene>
<dbReference type="SUPFAM" id="SSF101898">
    <property type="entry name" value="NHL repeat"/>
    <property type="match status" value="1"/>
</dbReference>
<feature type="chain" id="PRO_5032385056" evidence="1">
    <location>
        <begin position="16"/>
        <end position="169"/>
    </location>
</feature>
<evidence type="ECO:0000256" key="1">
    <source>
        <dbReference type="SAM" id="SignalP"/>
    </source>
</evidence>
<dbReference type="Gene3D" id="2.120.10.30">
    <property type="entry name" value="TolB, C-terminal domain"/>
    <property type="match status" value="1"/>
</dbReference>
<comment type="caution">
    <text evidence="2">The sequence shown here is derived from an EMBL/GenBank/DDBJ whole genome shotgun (WGS) entry which is preliminary data.</text>
</comment>
<dbReference type="OrthoDB" id="342730at2759"/>
<dbReference type="InterPro" id="IPR011042">
    <property type="entry name" value="6-blade_b-propeller_TolB-like"/>
</dbReference>
<keyword evidence="3" id="KW-1185">Reference proteome</keyword>
<organism evidence="2 3">
    <name type="scientific">Carex littledalei</name>
    <dbReference type="NCBI Taxonomy" id="544730"/>
    <lineage>
        <taxon>Eukaryota</taxon>
        <taxon>Viridiplantae</taxon>
        <taxon>Streptophyta</taxon>
        <taxon>Embryophyta</taxon>
        <taxon>Tracheophyta</taxon>
        <taxon>Spermatophyta</taxon>
        <taxon>Magnoliopsida</taxon>
        <taxon>Liliopsida</taxon>
        <taxon>Poales</taxon>
        <taxon>Cyperaceae</taxon>
        <taxon>Cyperoideae</taxon>
        <taxon>Cariceae</taxon>
        <taxon>Carex</taxon>
        <taxon>Carex subgen. Euthyceras</taxon>
    </lineage>
</organism>
<dbReference type="PANTHER" id="PTHR13833:SF71">
    <property type="entry name" value="NHL DOMAIN-CONTAINING PROTEIN"/>
    <property type="match status" value="1"/>
</dbReference>
<keyword evidence="1" id="KW-0732">Signal</keyword>
<dbReference type="EMBL" id="SWLB01000014">
    <property type="protein sequence ID" value="KAF3329686.1"/>
    <property type="molecule type" value="Genomic_DNA"/>
</dbReference>
<protein>
    <submittedName>
        <fullName evidence="2">NHL repeat</fullName>
    </submittedName>
</protein>
<accession>A0A833QY28</accession>